<reference evidence="1" key="1">
    <citation type="submission" date="2014-07" db="EMBL/GenBank/DDBJ databases">
        <authorList>
            <person name="Martin A.A"/>
            <person name="De Silva N."/>
        </authorList>
    </citation>
    <scope>NUCLEOTIDE SEQUENCE</scope>
</reference>
<accession>A0A0K0FDD7</accession>
<protein>
    <submittedName>
        <fullName evidence="2">Retrotran_gag_3 domain-containing protein</fullName>
    </submittedName>
</protein>
<organism evidence="1 2">
    <name type="scientific">Strongyloides venezuelensis</name>
    <name type="common">Threadworm</name>
    <dbReference type="NCBI Taxonomy" id="75913"/>
    <lineage>
        <taxon>Eukaryota</taxon>
        <taxon>Metazoa</taxon>
        <taxon>Ecdysozoa</taxon>
        <taxon>Nematoda</taxon>
        <taxon>Chromadorea</taxon>
        <taxon>Rhabditida</taxon>
        <taxon>Tylenchina</taxon>
        <taxon>Panagrolaimomorpha</taxon>
        <taxon>Strongyloidoidea</taxon>
        <taxon>Strongyloididae</taxon>
        <taxon>Strongyloides</taxon>
    </lineage>
</organism>
<proteinExistence type="predicted"/>
<dbReference type="AlphaFoldDB" id="A0A0K0FDD7"/>
<dbReference type="WBParaSite" id="SVE_0685800.1">
    <property type="protein sequence ID" value="SVE_0685800.1"/>
    <property type="gene ID" value="SVE_0685800"/>
</dbReference>
<keyword evidence="1" id="KW-1185">Reference proteome</keyword>
<evidence type="ECO:0000313" key="1">
    <source>
        <dbReference type="Proteomes" id="UP000035680"/>
    </source>
</evidence>
<sequence length="160" mass="18694">MRRKPLPLKLNSESESDFFIHLEEITARTVAPVTVTMSNDNHKNKLPNESQNSQVELMNMLFQNLQLLQRQQKKMLETITQLQNERNNRPTAATTVATQRLYTIAPITSELKKFTNGNFSTWYQRFSSYLTVYGIPEDDVLKKHHFRLMLHPDVTNDLDD</sequence>
<dbReference type="Proteomes" id="UP000035680">
    <property type="component" value="Unassembled WGS sequence"/>
</dbReference>
<name>A0A0K0FDD7_STRVS</name>
<reference evidence="2" key="2">
    <citation type="submission" date="2015-08" db="UniProtKB">
        <authorList>
            <consortium name="WormBaseParasite"/>
        </authorList>
    </citation>
    <scope>IDENTIFICATION</scope>
</reference>
<evidence type="ECO:0000313" key="2">
    <source>
        <dbReference type="WBParaSite" id="SVE_0685800.1"/>
    </source>
</evidence>